<organism evidence="1 2">
    <name type="scientific">Phlebiopsis gigantea (strain 11061_1 CR5-6)</name>
    <name type="common">White-rot fungus</name>
    <name type="synonym">Peniophora gigantea</name>
    <dbReference type="NCBI Taxonomy" id="745531"/>
    <lineage>
        <taxon>Eukaryota</taxon>
        <taxon>Fungi</taxon>
        <taxon>Dikarya</taxon>
        <taxon>Basidiomycota</taxon>
        <taxon>Agaricomycotina</taxon>
        <taxon>Agaricomycetes</taxon>
        <taxon>Polyporales</taxon>
        <taxon>Phanerochaetaceae</taxon>
        <taxon>Phlebiopsis</taxon>
    </lineage>
</organism>
<dbReference type="HOGENOM" id="CLU_1468709_0_0_1"/>
<gene>
    <name evidence="1" type="ORF">PHLGIDRAFT_129793</name>
</gene>
<dbReference type="EMBL" id="KN840590">
    <property type="protein sequence ID" value="KIP04008.1"/>
    <property type="molecule type" value="Genomic_DNA"/>
</dbReference>
<dbReference type="Proteomes" id="UP000053257">
    <property type="component" value="Unassembled WGS sequence"/>
</dbReference>
<dbReference type="AlphaFoldDB" id="A0A0C3PES8"/>
<accession>A0A0C3PES8</accession>
<proteinExistence type="predicted"/>
<keyword evidence="2" id="KW-1185">Reference proteome</keyword>
<evidence type="ECO:0000313" key="1">
    <source>
        <dbReference type="EMBL" id="KIP04008.1"/>
    </source>
</evidence>
<name>A0A0C3PES8_PHLG1</name>
<sequence>MDDLVNFRLQGQAPVQTVSLQQLLQALTARIARKVEYIEIVLRSMGCLPNLALVDLADFQNLQTVRVTISFNPGSEAQAHVSLWKAIEQLVLSVPSSAPLQSLELEGVFPHSLVGRGWSRSPIVVALRRPLHSFATRLAALIDNRRGTVITIKPPAPSIFHTESERKRIESLLEALAIADLLRY</sequence>
<evidence type="ECO:0000313" key="2">
    <source>
        <dbReference type="Proteomes" id="UP000053257"/>
    </source>
</evidence>
<reference evidence="1 2" key="1">
    <citation type="journal article" date="2014" name="PLoS Genet.">
        <title>Analysis of the Phlebiopsis gigantea genome, transcriptome and secretome provides insight into its pioneer colonization strategies of wood.</title>
        <authorList>
            <person name="Hori C."/>
            <person name="Ishida T."/>
            <person name="Igarashi K."/>
            <person name="Samejima M."/>
            <person name="Suzuki H."/>
            <person name="Master E."/>
            <person name="Ferreira P."/>
            <person name="Ruiz-Duenas F.J."/>
            <person name="Held B."/>
            <person name="Canessa P."/>
            <person name="Larrondo L.F."/>
            <person name="Schmoll M."/>
            <person name="Druzhinina I.S."/>
            <person name="Kubicek C.P."/>
            <person name="Gaskell J.A."/>
            <person name="Kersten P."/>
            <person name="St John F."/>
            <person name="Glasner J."/>
            <person name="Sabat G."/>
            <person name="Splinter BonDurant S."/>
            <person name="Syed K."/>
            <person name="Yadav J."/>
            <person name="Mgbeahuruike A.C."/>
            <person name="Kovalchuk A."/>
            <person name="Asiegbu F.O."/>
            <person name="Lackner G."/>
            <person name="Hoffmeister D."/>
            <person name="Rencoret J."/>
            <person name="Gutierrez A."/>
            <person name="Sun H."/>
            <person name="Lindquist E."/>
            <person name="Barry K."/>
            <person name="Riley R."/>
            <person name="Grigoriev I.V."/>
            <person name="Henrissat B."/>
            <person name="Kues U."/>
            <person name="Berka R.M."/>
            <person name="Martinez A.T."/>
            <person name="Covert S.F."/>
            <person name="Blanchette R.A."/>
            <person name="Cullen D."/>
        </authorList>
    </citation>
    <scope>NUCLEOTIDE SEQUENCE [LARGE SCALE GENOMIC DNA]</scope>
    <source>
        <strain evidence="1 2">11061_1 CR5-6</strain>
    </source>
</reference>
<protein>
    <submittedName>
        <fullName evidence="1">Uncharacterized protein</fullName>
    </submittedName>
</protein>